<dbReference type="EC" id="3.1.3.2" evidence="3"/>
<proteinExistence type="predicted"/>
<dbReference type="STRING" id="311410.LA5095_05403"/>
<name>A0A0M7AUY3_9HYPH</name>
<evidence type="ECO:0000259" key="2">
    <source>
        <dbReference type="Pfam" id="PF01569"/>
    </source>
</evidence>
<dbReference type="AlphaFoldDB" id="A0A0M7AUY3"/>
<keyword evidence="3" id="KW-0378">Hydrolase</keyword>
<reference evidence="4" key="1">
    <citation type="submission" date="2015-07" db="EMBL/GenBank/DDBJ databases">
        <authorList>
            <person name="Rodrigo-Torres Lidia"/>
            <person name="Arahal R.David."/>
        </authorList>
    </citation>
    <scope>NUCLEOTIDE SEQUENCE [LARGE SCALE GENOMIC DNA]</scope>
    <source>
        <strain evidence="4">CECT 5096</strain>
    </source>
</reference>
<dbReference type="InterPro" id="IPR000326">
    <property type="entry name" value="PAP2/HPO"/>
</dbReference>
<feature type="chain" id="PRO_5009788110" evidence="1">
    <location>
        <begin position="22"/>
        <end position="225"/>
    </location>
</feature>
<keyword evidence="4" id="KW-1185">Reference proteome</keyword>
<organism evidence="3 4">
    <name type="scientific">Roseibium album</name>
    <dbReference type="NCBI Taxonomy" id="311410"/>
    <lineage>
        <taxon>Bacteria</taxon>
        <taxon>Pseudomonadati</taxon>
        <taxon>Pseudomonadota</taxon>
        <taxon>Alphaproteobacteria</taxon>
        <taxon>Hyphomicrobiales</taxon>
        <taxon>Stappiaceae</taxon>
        <taxon>Roseibium</taxon>
    </lineage>
</organism>
<gene>
    <name evidence="3" type="primary">phoC</name>
    <name evidence="3" type="ORF">LA5096_05421</name>
</gene>
<accession>A0A0M7AUY3</accession>
<dbReference type="InterPro" id="IPR036938">
    <property type="entry name" value="PAP2/HPO_sf"/>
</dbReference>
<feature type="signal peptide" evidence="1">
    <location>
        <begin position="1"/>
        <end position="21"/>
    </location>
</feature>
<keyword evidence="1" id="KW-0732">Signal</keyword>
<protein>
    <submittedName>
        <fullName evidence="3">Major phosphate-irrepressible acid phosphatase</fullName>
        <ecNumber evidence="3">3.1.3.2</ecNumber>
    </submittedName>
</protein>
<dbReference type="GO" id="GO:0003993">
    <property type="term" value="F:acid phosphatase activity"/>
    <property type="evidence" value="ECO:0007669"/>
    <property type="project" value="UniProtKB-EC"/>
</dbReference>
<dbReference type="Pfam" id="PF01569">
    <property type="entry name" value="PAP2"/>
    <property type="match status" value="1"/>
</dbReference>
<feature type="domain" description="Phosphatidic acid phosphatase type 2/haloperoxidase" evidence="2">
    <location>
        <begin position="115"/>
        <end position="203"/>
    </location>
</feature>
<evidence type="ECO:0000313" key="3">
    <source>
        <dbReference type="EMBL" id="CTQ78040.1"/>
    </source>
</evidence>
<sequence>MTGTLSAFAVVFIVSAAQVQASELVNSLLPAASVDSTGMIKDPPALGTPKFHEEMSTVLWLQETRTPQQTKFVETTLDLERFAPVVGDAIFEVDGPALKVLIDNAIDEVRADYDAVKGIYDYPRPFEISSAVEPLGDARPVASYPSGHSIRAVVYARLLAEIFPEKSNELMDLATRIGHGRVVAGVHYPMDVSEGQKLGHAYADAIVAGPVFQQTASQIRAAGSS</sequence>
<evidence type="ECO:0000256" key="1">
    <source>
        <dbReference type="SAM" id="SignalP"/>
    </source>
</evidence>
<dbReference type="PIRSF" id="PIRSF000897">
    <property type="entry name" value="Acid_Ptase_ClsA"/>
    <property type="match status" value="1"/>
</dbReference>
<dbReference type="InterPro" id="IPR001011">
    <property type="entry name" value="Acid_Pase_classA_bac"/>
</dbReference>
<dbReference type="Gene3D" id="1.20.144.10">
    <property type="entry name" value="Phosphatidic acid phosphatase type 2/haloperoxidase"/>
    <property type="match status" value="1"/>
</dbReference>
<dbReference type="EMBL" id="CXWC01000014">
    <property type="protein sequence ID" value="CTQ78040.1"/>
    <property type="molecule type" value="Genomic_DNA"/>
</dbReference>
<dbReference type="Proteomes" id="UP000049983">
    <property type="component" value="Unassembled WGS sequence"/>
</dbReference>
<dbReference type="GO" id="GO:0030288">
    <property type="term" value="C:outer membrane-bounded periplasmic space"/>
    <property type="evidence" value="ECO:0007669"/>
    <property type="project" value="InterPro"/>
</dbReference>
<dbReference type="PRINTS" id="PR00483">
    <property type="entry name" value="BACPHPHTASE"/>
</dbReference>
<evidence type="ECO:0000313" key="4">
    <source>
        <dbReference type="Proteomes" id="UP000049983"/>
    </source>
</evidence>
<dbReference type="CDD" id="cd03380">
    <property type="entry name" value="PAP2_like_1"/>
    <property type="match status" value="1"/>
</dbReference>
<dbReference type="SUPFAM" id="SSF48317">
    <property type="entry name" value="Acid phosphatase/Vanadium-dependent haloperoxidase"/>
    <property type="match status" value="1"/>
</dbReference>